<sequence>MSGILGVYSDKQVSKELYYGIYSMQHRGQESCGIAIYDEEAKEVVYKKEKGLVGDAFKEDELKNYKGNLGIAHVRSSSVGHNHVANTQPFVGSCRNRNLAIVDNGSLVNANYLRETLEEEGFMFQTNSDAEVILHILARYYKGDIVEAVKVTMDYIKGSYTLAIICDDSLVAVRDPHGFRSLLLGKKGNEYLIASENSAIEILGGEVIRDVEPGEIIVIKDGELKSYNYSDTYKPVKKSCIFEHVYIARNDATLDDLNAYEFRINCGAYLAKNEDVKADCVVPVPDSGWASAIGYANESGLQLSEGLVKNRYVGRTFIKPTQEEREIAVRIKLNPLVPAIKGKSIILVDDSIVRGTTSKQLIKSLKEAGAKEVHLRITSPPVKYPCYYGIDTPTRESLLAASHSVEEMREYIGCDTLKFISIEGMKEAAKGMNTFCTSCFDGDYPVRKIDK</sequence>
<feature type="binding site" evidence="7 10">
    <location>
        <position position="439"/>
    </location>
    <ligand>
        <name>[4Fe-4S] cluster</name>
        <dbReference type="ChEBI" id="CHEBI:49883"/>
    </ligand>
</feature>
<evidence type="ECO:0000256" key="5">
    <source>
        <dbReference type="ARBA" id="ARBA00022755"/>
    </source>
</evidence>
<evidence type="ECO:0000256" key="4">
    <source>
        <dbReference type="ARBA" id="ARBA00022679"/>
    </source>
</evidence>
<evidence type="ECO:0000256" key="8">
    <source>
        <dbReference type="PIRNR" id="PIRNR000485"/>
    </source>
</evidence>
<feature type="binding site" evidence="7 10">
    <location>
        <position position="240"/>
    </location>
    <ligand>
        <name>[4Fe-4S] cluster</name>
        <dbReference type="ChEBI" id="CHEBI:49883"/>
    </ligand>
</feature>
<evidence type="ECO:0000256" key="3">
    <source>
        <dbReference type="ARBA" id="ARBA00022676"/>
    </source>
</evidence>
<dbReference type="HAMAP" id="MF_01931">
    <property type="entry name" value="PurF"/>
    <property type="match status" value="1"/>
</dbReference>
<dbReference type="Gene3D" id="3.60.20.10">
    <property type="entry name" value="Glutamine Phosphoribosylpyrophosphate, subunit 1, domain 1"/>
    <property type="match status" value="1"/>
</dbReference>
<keyword evidence="7 10" id="KW-0411">Iron-sulfur</keyword>
<comment type="catalytic activity">
    <reaction evidence="7 8">
        <text>5-phospho-beta-D-ribosylamine + L-glutamate + diphosphate = 5-phospho-alpha-D-ribose 1-diphosphate + L-glutamine + H2O</text>
        <dbReference type="Rhea" id="RHEA:14905"/>
        <dbReference type="ChEBI" id="CHEBI:15377"/>
        <dbReference type="ChEBI" id="CHEBI:29985"/>
        <dbReference type="ChEBI" id="CHEBI:33019"/>
        <dbReference type="ChEBI" id="CHEBI:58017"/>
        <dbReference type="ChEBI" id="CHEBI:58359"/>
        <dbReference type="ChEBI" id="CHEBI:58681"/>
        <dbReference type="EC" id="2.4.2.14"/>
    </reaction>
</comment>
<evidence type="ECO:0000313" key="13">
    <source>
        <dbReference type="Proteomes" id="UP000003178"/>
    </source>
</evidence>
<reference evidence="12 13" key="2">
    <citation type="submission" date="2008-10" db="EMBL/GenBank/DDBJ databases">
        <title>Draft genome sequence of Clostridium hiranonis (DSM 13275).</title>
        <authorList>
            <person name="Sudarsanam P."/>
            <person name="Ley R."/>
            <person name="Guruge J."/>
            <person name="Turnbaugh P.J."/>
            <person name="Mahowald M."/>
            <person name="Liep D."/>
            <person name="Gordon J."/>
        </authorList>
    </citation>
    <scope>NUCLEOTIDE SEQUENCE [LARGE SCALE GENOMIC DNA]</scope>
    <source>
        <strain evidence="12 13">DSM 13275</strain>
    </source>
</reference>
<organism evidence="12 13">
    <name type="scientific">Peptacetobacter hiranonis (strain DSM 13275 / JCM 10541 / KCTC 15199 / TO-931)</name>
    <name type="common">Clostridium hiranonis</name>
    <dbReference type="NCBI Taxonomy" id="500633"/>
    <lineage>
        <taxon>Bacteria</taxon>
        <taxon>Bacillati</taxon>
        <taxon>Bacillota</taxon>
        <taxon>Clostridia</taxon>
        <taxon>Peptostreptococcales</taxon>
        <taxon>Peptostreptococcaceae</taxon>
        <taxon>Peptacetobacter</taxon>
    </lineage>
</organism>
<name>B6G289_PEPHT</name>
<proteinExistence type="inferred from homology"/>
<dbReference type="STRING" id="500633.CLOHIR_02251"/>
<keyword evidence="7" id="KW-0004">4Fe-4S</keyword>
<dbReference type="RefSeq" id="WP_006441090.1">
    <property type="nucleotide sequence ID" value="NZ_DS995362.1"/>
</dbReference>
<dbReference type="EMBL" id="ABWP01000089">
    <property type="protein sequence ID" value="EEA84127.1"/>
    <property type="molecule type" value="Genomic_DNA"/>
</dbReference>
<feature type="binding site" evidence="7 9">
    <location>
        <position position="349"/>
    </location>
    <ligand>
        <name>Mg(2+)</name>
        <dbReference type="ChEBI" id="CHEBI:18420"/>
    </ligand>
</feature>
<dbReference type="InterPro" id="IPR000836">
    <property type="entry name" value="PRTase_dom"/>
</dbReference>
<dbReference type="InterPro" id="IPR005854">
    <property type="entry name" value="PurF"/>
</dbReference>
<evidence type="ECO:0000256" key="2">
    <source>
        <dbReference type="ARBA" id="ARBA00010138"/>
    </source>
</evidence>
<dbReference type="OrthoDB" id="9801213at2"/>
<keyword evidence="7 9" id="KW-0479">Metal-binding</keyword>
<gene>
    <name evidence="7 12" type="primary">purF</name>
    <name evidence="12" type="ORF">CLOHIR_02251</name>
</gene>
<dbReference type="NCBIfam" id="TIGR01134">
    <property type="entry name" value="purF"/>
    <property type="match status" value="1"/>
</dbReference>
<keyword evidence="6 7" id="KW-0315">Glutamine amidotransferase</keyword>
<dbReference type="SUPFAM" id="SSF56235">
    <property type="entry name" value="N-terminal nucleophile aminohydrolases (Ntn hydrolases)"/>
    <property type="match status" value="1"/>
</dbReference>
<comment type="pathway">
    <text evidence="1 7 8">Purine metabolism; IMP biosynthesis via de novo pathway; N(1)-(5-phospho-D-ribosyl)glycinamide from 5-phospho-alpha-D-ribose 1-diphosphate: step 1/2.</text>
</comment>
<dbReference type="GO" id="GO:0009113">
    <property type="term" value="P:purine nucleobase biosynthetic process"/>
    <property type="evidence" value="ECO:0007669"/>
    <property type="project" value="UniProtKB-UniRule"/>
</dbReference>
<keyword evidence="5 7" id="KW-0658">Purine biosynthesis</keyword>
<dbReference type="Pfam" id="PF00156">
    <property type="entry name" value="Pribosyltran"/>
    <property type="match status" value="1"/>
</dbReference>
<dbReference type="InterPro" id="IPR017932">
    <property type="entry name" value="GATase_2_dom"/>
</dbReference>
<dbReference type="InterPro" id="IPR029057">
    <property type="entry name" value="PRTase-like"/>
</dbReference>
<dbReference type="GO" id="GO:0000287">
    <property type="term" value="F:magnesium ion binding"/>
    <property type="evidence" value="ECO:0007669"/>
    <property type="project" value="UniProtKB-UniRule"/>
</dbReference>
<evidence type="ECO:0000256" key="10">
    <source>
        <dbReference type="PIRSR" id="PIRSR000485-3"/>
    </source>
</evidence>
<dbReference type="SUPFAM" id="SSF53271">
    <property type="entry name" value="PRTase-like"/>
    <property type="match status" value="1"/>
</dbReference>
<comment type="function">
    <text evidence="7">Catalyzes the formation of phosphoribosylamine from phosphoribosylpyrophosphate (PRPP) and glutamine.</text>
</comment>
<protein>
    <recommendedName>
        <fullName evidence="7">Amidophosphoribosyltransferase</fullName>
        <shortName evidence="7">ATase</shortName>
        <ecNumber evidence="7">2.4.2.14</ecNumber>
    </recommendedName>
    <alternativeName>
        <fullName evidence="7">Glutamine phosphoribosylpyrophosphate amidotransferase</fullName>
        <shortName evidence="7">GPATase</shortName>
    </alternativeName>
</protein>
<comment type="cofactor">
    <cofactor evidence="7 10">
        <name>[4Fe-4S] cluster</name>
        <dbReference type="ChEBI" id="CHEBI:49883"/>
    </cofactor>
    <text evidence="7 10">Binds 1 [4Fe-4S] cluster per subunit.</text>
</comment>
<feature type="domain" description="Glutamine amidotransferase type-2" evidence="11">
    <location>
        <begin position="2"/>
        <end position="222"/>
    </location>
</feature>
<dbReference type="PROSITE" id="PS51278">
    <property type="entry name" value="GATASE_TYPE_2"/>
    <property type="match status" value="1"/>
</dbReference>
<evidence type="ECO:0000256" key="6">
    <source>
        <dbReference type="ARBA" id="ARBA00022962"/>
    </source>
</evidence>
<accession>B6G289</accession>
<dbReference type="PANTHER" id="PTHR11907">
    <property type="entry name" value="AMIDOPHOSPHORIBOSYLTRANSFERASE"/>
    <property type="match status" value="1"/>
</dbReference>
<feature type="binding site" evidence="7 10">
    <location>
        <position position="386"/>
    </location>
    <ligand>
        <name>[4Fe-4S] cluster</name>
        <dbReference type="ChEBI" id="CHEBI:49883"/>
    </ligand>
</feature>
<dbReference type="eggNOG" id="COG0034">
    <property type="taxonomic scope" value="Bacteria"/>
</dbReference>
<feature type="binding site" evidence="7 9">
    <location>
        <position position="350"/>
    </location>
    <ligand>
        <name>Mg(2+)</name>
        <dbReference type="ChEBI" id="CHEBI:18420"/>
    </ligand>
</feature>
<comment type="similarity">
    <text evidence="2 7 8">In the C-terminal section; belongs to the purine/pyrimidine phosphoribosyltransferase family.</text>
</comment>
<comment type="cofactor">
    <cofactor evidence="7 9">
        <name>Mg(2+)</name>
        <dbReference type="ChEBI" id="CHEBI:18420"/>
    </cofactor>
    <text evidence="7 9">Binds 1 Mg(2+) ion per subunit.</text>
</comment>
<comment type="caution">
    <text evidence="7">Lacks conserved residue(s) required for the propagation of feature annotation.</text>
</comment>
<dbReference type="UniPathway" id="UPA00074">
    <property type="reaction ID" value="UER00124"/>
</dbReference>
<dbReference type="EC" id="2.4.2.14" evidence="7"/>
<evidence type="ECO:0000313" key="12">
    <source>
        <dbReference type="EMBL" id="EEA84127.1"/>
    </source>
</evidence>
<dbReference type="Gene3D" id="3.40.50.2020">
    <property type="match status" value="1"/>
</dbReference>
<keyword evidence="13" id="KW-1185">Reference proteome</keyword>
<keyword evidence="4 7" id="KW-0808">Transferase</keyword>
<evidence type="ECO:0000256" key="7">
    <source>
        <dbReference type="HAMAP-Rule" id="MF_01931"/>
    </source>
</evidence>
<evidence type="ECO:0000256" key="1">
    <source>
        <dbReference type="ARBA" id="ARBA00005209"/>
    </source>
</evidence>
<keyword evidence="7 10" id="KW-0408">Iron</keyword>
<evidence type="ECO:0000259" key="11">
    <source>
        <dbReference type="PROSITE" id="PS51278"/>
    </source>
</evidence>
<dbReference type="Pfam" id="PF13537">
    <property type="entry name" value="GATase_7"/>
    <property type="match status" value="1"/>
</dbReference>
<evidence type="ECO:0000256" key="9">
    <source>
        <dbReference type="PIRSR" id="PIRSR000485-2"/>
    </source>
</evidence>
<dbReference type="GO" id="GO:0051539">
    <property type="term" value="F:4 iron, 4 sulfur cluster binding"/>
    <property type="evidence" value="ECO:0007669"/>
    <property type="project" value="UniProtKB-KW"/>
</dbReference>
<reference evidence="12 13" key="1">
    <citation type="submission" date="2008-09" db="EMBL/GenBank/DDBJ databases">
        <authorList>
            <person name="Fulton L."/>
            <person name="Clifton S."/>
            <person name="Fulton B."/>
            <person name="Xu J."/>
            <person name="Minx P."/>
            <person name="Pepin K.H."/>
            <person name="Johnson M."/>
            <person name="Thiruvilangam P."/>
            <person name="Bhonagiri V."/>
            <person name="Nash W.E."/>
            <person name="Mardis E.R."/>
            <person name="Wilson R.K."/>
        </authorList>
    </citation>
    <scope>NUCLEOTIDE SEQUENCE [LARGE SCALE GENOMIC DNA]</scope>
    <source>
        <strain evidence="12 13">DSM 13275</strain>
    </source>
</reference>
<feature type="binding site" evidence="7 9">
    <location>
        <position position="287"/>
    </location>
    <ligand>
        <name>Mg(2+)</name>
        <dbReference type="ChEBI" id="CHEBI:18420"/>
    </ligand>
</feature>
<keyword evidence="7 9" id="KW-0460">Magnesium</keyword>
<dbReference type="HOGENOM" id="CLU_022389_3_1_9"/>
<dbReference type="Proteomes" id="UP000003178">
    <property type="component" value="Unassembled WGS sequence"/>
</dbReference>
<dbReference type="GO" id="GO:0004044">
    <property type="term" value="F:amidophosphoribosyltransferase activity"/>
    <property type="evidence" value="ECO:0007669"/>
    <property type="project" value="UniProtKB-UniRule"/>
</dbReference>
<keyword evidence="3 7" id="KW-0328">Glycosyltransferase</keyword>
<dbReference type="InterPro" id="IPR029055">
    <property type="entry name" value="Ntn_hydrolases_N"/>
</dbReference>
<feature type="binding site" evidence="7 10">
    <location>
        <position position="436"/>
    </location>
    <ligand>
        <name>[4Fe-4S] cluster</name>
        <dbReference type="ChEBI" id="CHEBI:49883"/>
    </ligand>
</feature>
<dbReference type="GO" id="GO:0006189">
    <property type="term" value="P:'de novo' IMP biosynthetic process"/>
    <property type="evidence" value="ECO:0007669"/>
    <property type="project" value="UniProtKB-UniRule"/>
</dbReference>
<dbReference type="PIRSF" id="PIRSF000485">
    <property type="entry name" value="Amd_phspho_trans"/>
    <property type="match status" value="1"/>
</dbReference>
<dbReference type="CDD" id="cd06223">
    <property type="entry name" value="PRTases_typeI"/>
    <property type="match status" value="1"/>
</dbReference>
<dbReference type="AlphaFoldDB" id="B6G289"/>
<comment type="caution">
    <text evidence="12">The sequence shown here is derived from an EMBL/GenBank/DDBJ whole genome shotgun (WGS) entry which is preliminary data.</text>
</comment>